<dbReference type="HOGENOM" id="CLU_159089_0_0_0"/>
<name>E6W3Z7_DESIS</name>
<organism evidence="1 2">
    <name type="scientific">Desulfurispirillum indicum (strain ATCC BAA-1389 / DSM 22839 / S5)</name>
    <dbReference type="NCBI Taxonomy" id="653733"/>
    <lineage>
        <taxon>Bacteria</taxon>
        <taxon>Pseudomonadati</taxon>
        <taxon>Chrysiogenota</taxon>
        <taxon>Chrysiogenia</taxon>
        <taxon>Chrysiogenales</taxon>
        <taxon>Chrysiogenaceae</taxon>
        <taxon>Desulfurispirillum</taxon>
    </lineage>
</organism>
<dbReference type="RefSeq" id="WP_013505746.1">
    <property type="nucleotide sequence ID" value="NC_014836.1"/>
</dbReference>
<dbReference type="GO" id="GO:0006808">
    <property type="term" value="P:regulation of nitrogen utilization"/>
    <property type="evidence" value="ECO:0007669"/>
    <property type="project" value="InterPro"/>
</dbReference>
<dbReference type="Proteomes" id="UP000002572">
    <property type="component" value="Chromosome"/>
</dbReference>
<sequence>MEFNKDLKLVISIVRAEHTEEVITALEKAGAAGWSIVRGRGASSRSQLKVFGMRLEPMKEVIYTIVPDTHAVQVMQTACEVGQLNEPGNGISFIVNVEAAAGVLFG</sequence>
<dbReference type="InParanoid" id="E6W3Z7"/>
<dbReference type="OrthoDB" id="9803021at2"/>
<dbReference type="STRING" id="653733.Selin_1130"/>
<keyword evidence="2" id="KW-1185">Reference proteome</keyword>
<gene>
    <name evidence="1" type="ordered locus">Selin_1130</name>
</gene>
<dbReference type="Gene3D" id="3.30.70.120">
    <property type="match status" value="1"/>
</dbReference>
<accession>E6W3Z7</accession>
<dbReference type="AlphaFoldDB" id="E6W3Z7"/>
<dbReference type="eggNOG" id="COG0347">
    <property type="taxonomic scope" value="Bacteria"/>
</dbReference>
<dbReference type="InterPro" id="IPR015867">
    <property type="entry name" value="N-reg_PII/ATP_PRibTrfase_C"/>
</dbReference>
<dbReference type="InterPro" id="IPR002187">
    <property type="entry name" value="N-reg_PII"/>
</dbReference>
<reference evidence="1 2" key="1">
    <citation type="submission" date="2010-12" db="EMBL/GenBank/DDBJ databases">
        <title>Complete sequence of Desulfurispirillum indicum S5.</title>
        <authorList>
            <consortium name="US DOE Joint Genome Institute"/>
            <person name="Lucas S."/>
            <person name="Copeland A."/>
            <person name="Lapidus A."/>
            <person name="Cheng J.-F."/>
            <person name="Goodwin L."/>
            <person name="Pitluck S."/>
            <person name="Chertkov O."/>
            <person name="Held B."/>
            <person name="Detter J.C."/>
            <person name="Han C."/>
            <person name="Tapia R."/>
            <person name="Land M."/>
            <person name="Hauser L."/>
            <person name="Kyrpides N."/>
            <person name="Ivanova N."/>
            <person name="Mikhailova N."/>
            <person name="Haggblom M."/>
            <person name="Rauschenbach I."/>
            <person name="Bini E."/>
            <person name="Woyke T."/>
        </authorList>
    </citation>
    <scope>NUCLEOTIDE SEQUENCE [LARGE SCALE GENOMIC DNA]</scope>
    <source>
        <strain evidence="2">ATCC BAA-1389 / DSM 22839 / S5</strain>
    </source>
</reference>
<dbReference type="PROSITE" id="PS51343">
    <property type="entry name" value="PII_GLNB_DOM"/>
    <property type="match status" value="1"/>
</dbReference>
<protein>
    <submittedName>
        <fullName evidence="1">Nitrogen regulatory protein P-II</fullName>
    </submittedName>
</protein>
<dbReference type="EMBL" id="CP002432">
    <property type="protein sequence ID" value="ADU65865.1"/>
    <property type="molecule type" value="Genomic_DNA"/>
</dbReference>
<dbReference type="SUPFAM" id="SSF54913">
    <property type="entry name" value="GlnB-like"/>
    <property type="match status" value="1"/>
</dbReference>
<dbReference type="InterPro" id="IPR011322">
    <property type="entry name" value="N-reg_PII-like_a/b"/>
</dbReference>
<dbReference type="KEGG" id="din:Selin_1130"/>
<dbReference type="SMART" id="SM00938">
    <property type="entry name" value="P-II"/>
    <property type="match status" value="1"/>
</dbReference>
<evidence type="ECO:0000313" key="1">
    <source>
        <dbReference type="EMBL" id="ADU65865.1"/>
    </source>
</evidence>
<proteinExistence type="predicted"/>
<evidence type="ECO:0000313" key="2">
    <source>
        <dbReference type="Proteomes" id="UP000002572"/>
    </source>
</evidence>
<dbReference type="GO" id="GO:0030234">
    <property type="term" value="F:enzyme regulator activity"/>
    <property type="evidence" value="ECO:0007669"/>
    <property type="project" value="InterPro"/>
</dbReference>
<dbReference type="Pfam" id="PF00543">
    <property type="entry name" value="P-II"/>
    <property type="match status" value="1"/>
</dbReference>